<dbReference type="EMBL" id="JABRWO010000004">
    <property type="protein sequence ID" value="MBA2114712.1"/>
    <property type="molecule type" value="Genomic_DNA"/>
</dbReference>
<name>A0A7V9A6V9_9BACT</name>
<organism evidence="1 2">
    <name type="scientific">Bremerella alba</name>
    <dbReference type="NCBI Taxonomy" id="980252"/>
    <lineage>
        <taxon>Bacteria</taxon>
        <taxon>Pseudomonadati</taxon>
        <taxon>Planctomycetota</taxon>
        <taxon>Planctomycetia</taxon>
        <taxon>Pirellulales</taxon>
        <taxon>Pirellulaceae</taxon>
        <taxon>Bremerella</taxon>
    </lineage>
</organism>
<comment type="caution">
    <text evidence="1">The sequence shown here is derived from an EMBL/GenBank/DDBJ whole genome shotgun (WGS) entry which is preliminary data.</text>
</comment>
<keyword evidence="2" id="KW-1185">Reference proteome</keyword>
<protein>
    <submittedName>
        <fullName evidence="1">Uncharacterized protein</fullName>
    </submittedName>
</protein>
<gene>
    <name evidence="1" type="ORF">HOV93_18780</name>
</gene>
<dbReference type="AlphaFoldDB" id="A0A7V9A6V9"/>
<dbReference type="Proteomes" id="UP000551616">
    <property type="component" value="Unassembled WGS sequence"/>
</dbReference>
<proteinExistence type="predicted"/>
<evidence type="ECO:0000313" key="2">
    <source>
        <dbReference type="Proteomes" id="UP000551616"/>
    </source>
</evidence>
<reference evidence="1 2" key="1">
    <citation type="submission" date="2020-05" db="EMBL/GenBank/DDBJ databases">
        <title>Bremerella alba sp. nov., a novel planctomycete isolated from the surface of the macroalga Fucus spiralis.</title>
        <authorList>
            <person name="Godinho O."/>
            <person name="Botelho R."/>
            <person name="Albuquerque L."/>
            <person name="Wiegand S."/>
            <person name="Da Costa M.S."/>
            <person name="Lobo-Da-Cunha A."/>
            <person name="Jogler C."/>
            <person name="Lage O.M."/>
        </authorList>
    </citation>
    <scope>NUCLEOTIDE SEQUENCE [LARGE SCALE GENOMIC DNA]</scope>
    <source>
        <strain evidence="1 2">FF15</strain>
    </source>
</reference>
<evidence type="ECO:0000313" key="1">
    <source>
        <dbReference type="EMBL" id="MBA2114712.1"/>
    </source>
</evidence>
<sequence>MKISRCFPSGGGSLGDQRKRLFLSKHLLNSSTPQAEFAIQADFFMFEIPRYQAISPQKVDFALINWY</sequence>
<accession>A0A7V9A6V9</accession>